<dbReference type="Gene3D" id="1.10.540.10">
    <property type="entry name" value="Acyl-CoA dehydrogenase/oxidase, N-terminal domain"/>
    <property type="match status" value="1"/>
</dbReference>
<reference evidence="2 3" key="1">
    <citation type="submission" date="2024-09" db="EMBL/GenBank/DDBJ databases">
        <authorList>
            <person name="Sun Q."/>
            <person name="Mori K."/>
        </authorList>
    </citation>
    <scope>NUCLEOTIDE SEQUENCE [LARGE SCALE GENOMIC DNA]</scope>
    <source>
        <strain evidence="2 3">TBRC 1432</strain>
    </source>
</reference>
<sequence>MTDLVARARAIADEVLFPAAAEVDRAGVVPSSHFERLAAEGFYGISVDEALGLPEVVAILEAVAGGCLTTMFTWIQHLGLARGIYGSTNEALRERYLDDLAAGRLKGGVAYAAVIPPVPKVRARRVDGGYVYDGEAPFVSGWGIIDLVQVAGRDGDTVVNAVVDAVEADGVTAQPLTLVAAQGTATVHLSFDGFFVPDERIYSTVSYEEFVAGNAAFASRLNGCAPLGVADRAARLIEEAGQGQIADRLRKEIGDARDRLDGGLIDQDSMPAARVAAIDLAYRSAGALVAATGSRGILAGNHAQRLVREATFLLVAAGRPEIKAGLLATFGKIS</sequence>
<proteinExistence type="predicted"/>
<dbReference type="InterPro" id="IPR009100">
    <property type="entry name" value="AcylCoA_DH/oxidase_NM_dom_sf"/>
</dbReference>
<evidence type="ECO:0000259" key="1">
    <source>
        <dbReference type="Pfam" id="PF02771"/>
    </source>
</evidence>
<dbReference type="InterPro" id="IPR036250">
    <property type="entry name" value="AcylCo_DH-like_C"/>
</dbReference>
<keyword evidence="3" id="KW-1185">Reference proteome</keyword>
<dbReference type="InterPro" id="IPR046373">
    <property type="entry name" value="Acyl-CoA_Oxase/DH_mid-dom_sf"/>
</dbReference>
<dbReference type="Pfam" id="PF02771">
    <property type="entry name" value="Acyl-CoA_dh_N"/>
    <property type="match status" value="1"/>
</dbReference>
<organism evidence="2 3">
    <name type="scientific">Kutzneria chonburiensis</name>
    <dbReference type="NCBI Taxonomy" id="1483604"/>
    <lineage>
        <taxon>Bacteria</taxon>
        <taxon>Bacillati</taxon>
        <taxon>Actinomycetota</taxon>
        <taxon>Actinomycetes</taxon>
        <taxon>Pseudonocardiales</taxon>
        <taxon>Pseudonocardiaceae</taxon>
        <taxon>Kutzneria</taxon>
    </lineage>
</organism>
<evidence type="ECO:0000313" key="2">
    <source>
        <dbReference type="EMBL" id="MFC0543083.1"/>
    </source>
</evidence>
<dbReference type="EMBL" id="JBHLUD010000004">
    <property type="protein sequence ID" value="MFC0543083.1"/>
    <property type="molecule type" value="Genomic_DNA"/>
</dbReference>
<name>A0ABV6MRZ6_9PSEU</name>
<accession>A0ABV6MRZ6</accession>
<feature type="domain" description="Acyl-CoA dehydrogenase/oxidase N-terminal" evidence="1">
    <location>
        <begin position="4"/>
        <end position="103"/>
    </location>
</feature>
<gene>
    <name evidence="2" type="ORF">ACFFH7_16405</name>
</gene>
<comment type="caution">
    <text evidence="2">The sequence shown here is derived from an EMBL/GenBank/DDBJ whole genome shotgun (WGS) entry which is preliminary data.</text>
</comment>
<dbReference type="SUPFAM" id="SSF47203">
    <property type="entry name" value="Acyl-CoA dehydrogenase C-terminal domain-like"/>
    <property type="match status" value="1"/>
</dbReference>
<dbReference type="RefSeq" id="WP_273941483.1">
    <property type="nucleotide sequence ID" value="NZ_CP097263.1"/>
</dbReference>
<evidence type="ECO:0000313" key="3">
    <source>
        <dbReference type="Proteomes" id="UP001589810"/>
    </source>
</evidence>
<dbReference type="Gene3D" id="2.40.110.10">
    <property type="entry name" value="Butyryl-CoA Dehydrogenase, subunit A, domain 2"/>
    <property type="match status" value="1"/>
</dbReference>
<dbReference type="Proteomes" id="UP001589810">
    <property type="component" value="Unassembled WGS sequence"/>
</dbReference>
<dbReference type="PANTHER" id="PTHR43884">
    <property type="entry name" value="ACYL-COA DEHYDROGENASE"/>
    <property type="match status" value="1"/>
</dbReference>
<dbReference type="PANTHER" id="PTHR43884:SF12">
    <property type="entry name" value="ISOVALERYL-COA DEHYDROGENASE, MITOCHONDRIAL-RELATED"/>
    <property type="match status" value="1"/>
</dbReference>
<protein>
    <submittedName>
        <fullName evidence="2">Acyl-CoA dehydrogenase family protein</fullName>
    </submittedName>
</protein>
<dbReference type="InterPro" id="IPR013786">
    <property type="entry name" value="AcylCoA_DH/ox_N"/>
</dbReference>
<dbReference type="InterPro" id="IPR037069">
    <property type="entry name" value="AcylCoA_DH/ox_N_sf"/>
</dbReference>
<dbReference type="SUPFAM" id="SSF56645">
    <property type="entry name" value="Acyl-CoA dehydrogenase NM domain-like"/>
    <property type="match status" value="1"/>
</dbReference>